<dbReference type="InterPro" id="IPR050066">
    <property type="entry name" value="UvrABC_protein_C"/>
</dbReference>
<dbReference type="PATRIC" id="fig|1619022.3.peg.330"/>
<organism evidence="4 5">
    <name type="scientific">Candidatus Yanofskybacteria bacterium GW2011_GWA1_48_10</name>
    <dbReference type="NCBI Taxonomy" id="1619022"/>
    <lineage>
        <taxon>Bacteria</taxon>
        <taxon>Candidatus Yanofskyibacteriota</taxon>
    </lineage>
</organism>
<name>A0A0G1U4L0_9BACT</name>
<dbReference type="InterPro" id="IPR047296">
    <property type="entry name" value="GIY-YIG_UvrC_Cho"/>
</dbReference>
<evidence type="ECO:0000259" key="2">
    <source>
        <dbReference type="PROSITE" id="PS50164"/>
    </source>
</evidence>
<dbReference type="Proteomes" id="UP000034403">
    <property type="component" value="Unassembled WGS sequence"/>
</dbReference>
<dbReference type="PROSITE" id="PS50165">
    <property type="entry name" value="UVRC"/>
    <property type="match status" value="1"/>
</dbReference>
<evidence type="ECO:0000259" key="1">
    <source>
        <dbReference type="PROSITE" id="PS50151"/>
    </source>
</evidence>
<proteinExistence type="predicted"/>
<dbReference type="CDD" id="cd10434">
    <property type="entry name" value="GIY-YIG_UvrC_Cho"/>
    <property type="match status" value="1"/>
</dbReference>
<evidence type="ECO:0000313" key="4">
    <source>
        <dbReference type="EMBL" id="KKU89004.1"/>
    </source>
</evidence>
<reference evidence="4 5" key="1">
    <citation type="journal article" date="2015" name="Nature">
        <title>rRNA introns, odd ribosomes, and small enigmatic genomes across a large radiation of phyla.</title>
        <authorList>
            <person name="Brown C.T."/>
            <person name="Hug L.A."/>
            <person name="Thomas B.C."/>
            <person name="Sharon I."/>
            <person name="Castelle C.J."/>
            <person name="Singh A."/>
            <person name="Wilkins M.J."/>
            <person name="Williams K.H."/>
            <person name="Banfield J.F."/>
        </authorList>
    </citation>
    <scope>NUCLEOTIDE SEQUENCE [LARGE SCALE GENOMIC DNA]</scope>
</reference>
<protein>
    <submittedName>
        <fullName evidence="4">Excinuclease ABC subunit C</fullName>
    </submittedName>
</protein>
<dbReference type="SUPFAM" id="SSF82771">
    <property type="entry name" value="GIY-YIG endonuclease"/>
    <property type="match status" value="1"/>
</dbReference>
<gene>
    <name evidence="4" type="ORF">UY20_C0018G0006</name>
</gene>
<dbReference type="GO" id="GO:0009380">
    <property type="term" value="C:excinuclease repair complex"/>
    <property type="evidence" value="ECO:0007669"/>
    <property type="project" value="TreeGrafter"/>
</dbReference>
<dbReference type="PROSITE" id="PS50164">
    <property type="entry name" value="GIY_YIG"/>
    <property type="match status" value="1"/>
</dbReference>
<feature type="domain" description="UvrC family homology region profile" evidence="3">
    <location>
        <begin position="213"/>
        <end position="377"/>
    </location>
</feature>
<dbReference type="PANTHER" id="PTHR30562">
    <property type="entry name" value="UVRC/OXIDOREDUCTASE"/>
    <property type="match status" value="1"/>
</dbReference>
<dbReference type="InterPro" id="IPR001943">
    <property type="entry name" value="UVR_dom"/>
</dbReference>
<dbReference type="AlphaFoldDB" id="A0A0G1U4L0"/>
<dbReference type="SMART" id="SM00465">
    <property type="entry name" value="GIYc"/>
    <property type="match status" value="1"/>
</dbReference>
<dbReference type="Pfam" id="PF01541">
    <property type="entry name" value="GIY-YIG"/>
    <property type="match status" value="1"/>
</dbReference>
<dbReference type="EMBL" id="LCPC01000018">
    <property type="protein sequence ID" value="KKU89004.1"/>
    <property type="molecule type" value="Genomic_DNA"/>
</dbReference>
<dbReference type="InterPro" id="IPR035901">
    <property type="entry name" value="GIY-YIG_endonuc_sf"/>
</dbReference>
<dbReference type="Gene3D" id="3.30.420.340">
    <property type="entry name" value="UvrC, RNAse H endonuclease domain"/>
    <property type="match status" value="1"/>
</dbReference>
<dbReference type="Pfam" id="PF08459">
    <property type="entry name" value="UvrC_RNaseH_dom"/>
    <property type="match status" value="1"/>
</dbReference>
<dbReference type="PROSITE" id="PS50151">
    <property type="entry name" value="UVR"/>
    <property type="match status" value="1"/>
</dbReference>
<feature type="domain" description="GIY-YIG" evidence="2">
    <location>
        <begin position="15"/>
        <end position="105"/>
    </location>
</feature>
<accession>A0A0G1U4L0</accession>
<dbReference type="PANTHER" id="PTHR30562:SF1">
    <property type="entry name" value="UVRABC SYSTEM PROTEIN C"/>
    <property type="match status" value="1"/>
</dbReference>
<comment type="caution">
    <text evidence="4">The sequence shown here is derived from an EMBL/GenBank/DDBJ whole genome shotgun (WGS) entry which is preliminary data.</text>
</comment>
<feature type="domain" description="UVR" evidence="1">
    <location>
        <begin position="227"/>
        <end position="262"/>
    </location>
</feature>
<evidence type="ECO:0000313" key="5">
    <source>
        <dbReference type="Proteomes" id="UP000034403"/>
    </source>
</evidence>
<evidence type="ECO:0000259" key="3">
    <source>
        <dbReference type="PROSITE" id="PS50165"/>
    </source>
</evidence>
<dbReference type="InterPro" id="IPR038476">
    <property type="entry name" value="UvrC_RNase_H_dom_sf"/>
</dbReference>
<dbReference type="InterPro" id="IPR036876">
    <property type="entry name" value="UVR_dom_sf"/>
</dbReference>
<dbReference type="GO" id="GO:0006289">
    <property type="term" value="P:nucleotide-excision repair"/>
    <property type="evidence" value="ECO:0007669"/>
    <property type="project" value="InterPro"/>
</dbReference>
<dbReference type="InterPro" id="IPR000305">
    <property type="entry name" value="GIY-YIG_endonuc"/>
</dbReference>
<dbReference type="Gene3D" id="3.40.1440.10">
    <property type="entry name" value="GIY-YIG endonuclease"/>
    <property type="match status" value="1"/>
</dbReference>
<sequence length="450" mass="51519">MNKGSLQKIIKSLPDSAGIYRFQDKKGKDIYIGKAASIRKRLLSYAKSARSATSRNTNALTPIDSRISEMISQAEKLAYIETDSDIEALILESQLIKQKRPIFNTMLRDDKSYFFVGFTQDIFPRVILTHQPKSEAHELMSSRAHFIGPFTDGSALKATLKYLRGIFPYCTCKQKHYNYCLNYHIGKCPGFCCLKNSPERSRGIAEEEKKYQSNITAIKDILSGKKNSLVKKLKDEMERMGKKHEFDKAIELRNKADRLERVFYNAKVINYSEILRHQRSGLAAHLKIKRPIIRIEGYDVSNIQGKYAAGSMVTFIDGKPNKNYYRRFKILTKSSPDDTAMLREVLERRFQHEEWAFPDLVLIDGGKGQTGRAIAVLQNLGIKIPVIGISKDDKHLGHQLIIPDSKKAGWRVIPLVKLPAEEKALLLEIDNEAHRFAVNYYRHLHRKMLA</sequence>
<dbReference type="SUPFAM" id="SSF46600">
    <property type="entry name" value="C-terminal UvrC-binding domain of UvrB"/>
    <property type="match status" value="1"/>
</dbReference>
<dbReference type="GO" id="GO:0009381">
    <property type="term" value="F:excinuclease ABC activity"/>
    <property type="evidence" value="ECO:0007669"/>
    <property type="project" value="InterPro"/>
</dbReference>
<dbReference type="InterPro" id="IPR001162">
    <property type="entry name" value="UvrC_RNase_H_dom"/>
</dbReference>